<organism evidence="1 2">
    <name type="scientific">Flavobacterium turcicum</name>
    <dbReference type="NCBI Taxonomy" id="2764718"/>
    <lineage>
        <taxon>Bacteria</taxon>
        <taxon>Pseudomonadati</taxon>
        <taxon>Bacteroidota</taxon>
        <taxon>Flavobacteriia</taxon>
        <taxon>Flavobacteriales</taxon>
        <taxon>Flavobacteriaceae</taxon>
        <taxon>Flavobacterium</taxon>
    </lineage>
</organism>
<dbReference type="EMBL" id="JACRUM010000001">
    <property type="protein sequence ID" value="MBC5862046.1"/>
    <property type="molecule type" value="Genomic_DNA"/>
</dbReference>
<evidence type="ECO:0008006" key="3">
    <source>
        <dbReference type="Google" id="ProtNLM"/>
    </source>
</evidence>
<reference evidence="1 2" key="1">
    <citation type="submission" date="2020-08" db="EMBL/GenBank/DDBJ databases">
        <title>Description of novel Flavobacterium F-400 isolate.</title>
        <authorList>
            <person name="Saticioglu I."/>
            <person name="Duman M."/>
            <person name="Altun S."/>
        </authorList>
    </citation>
    <scope>NUCLEOTIDE SEQUENCE [LARGE SCALE GENOMIC DNA]</scope>
    <source>
        <strain evidence="1 2">F-400</strain>
    </source>
</reference>
<accession>A0ABR7JCQ3</accession>
<dbReference type="RefSeq" id="WP_166132700.1">
    <property type="nucleotide sequence ID" value="NZ_JAAOBY010000001.1"/>
</dbReference>
<evidence type="ECO:0000313" key="1">
    <source>
        <dbReference type="EMBL" id="MBC5862046.1"/>
    </source>
</evidence>
<keyword evidence="2" id="KW-1185">Reference proteome</keyword>
<protein>
    <recommendedName>
        <fullName evidence="3">Lipoprotein</fullName>
    </recommendedName>
</protein>
<sequence>MKTVLALVATVILGSTCSNKKQSDLENTVIEYTANTRGFYQKITVVNQELSVSKDRNETEKPTTTPISDADWKELITEFQTIELDKVETLKAPSEKRFHDGAAIANLKIIHQDKTYQSTSFDHGTPPKEIEKLVNRINALAEKN</sequence>
<dbReference type="Proteomes" id="UP000621670">
    <property type="component" value="Unassembled WGS sequence"/>
</dbReference>
<gene>
    <name evidence="1" type="ORF">H8R26_01300</name>
</gene>
<comment type="caution">
    <text evidence="1">The sequence shown here is derived from an EMBL/GenBank/DDBJ whole genome shotgun (WGS) entry which is preliminary data.</text>
</comment>
<proteinExistence type="predicted"/>
<name>A0ABR7JCQ3_9FLAO</name>
<evidence type="ECO:0000313" key="2">
    <source>
        <dbReference type="Proteomes" id="UP000621670"/>
    </source>
</evidence>